<organism evidence="2 3">
    <name type="scientific">Chitinophaga lutea</name>
    <dbReference type="NCBI Taxonomy" id="2488634"/>
    <lineage>
        <taxon>Bacteria</taxon>
        <taxon>Pseudomonadati</taxon>
        <taxon>Bacteroidota</taxon>
        <taxon>Chitinophagia</taxon>
        <taxon>Chitinophagales</taxon>
        <taxon>Chitinophagaceae</taxon>
        <taxon>Chitinophaga</taxon>
    </lineage>
</organism>
<dbReference type="PANTHER" id="PTHR46401:SF2">
    <property type="entry name" value="GLYCOSYLTRANSFERASE WBBK-RELATED"/>
    <property type="match status" value="1"/>
</dbReference>
<gene>
    <name evidence="2" type="ORF">EGT74_06845</name>
</gene>
<dbReference type="EMBL" id="RPDH01000001">
    <property type="protein sequence ID" value="RPE13241.1"/>
    <property type="molecule type" value="Genomic_DNA"/>
</dbReference>
<dbReference type="GO" id="GO:0016757">
    <property type="term" value="F:glycosyltransferase activity"/>
    <property type="evidence" value="ECO:0007669"/>
    <property type="project" value="TreeGrafter"/>
</dbReference>
<sequence length="403" mass="45941">MISPTSRKKCLLILPRMPFPPYSGGALRCMELVKILHRHYELHLVIITAEKVDSNSVEFITDHSTSYKIFRLGKLSAVLNTWRALLNGHPLQVSYFYMRQVQRYINTLKNEIDFAICNMVRTATYLQTMKKPVFFDIVDSYALSYDDAYRKTNSLIYKVIYKIEAGRLKRFEQAIIKNTEKTFFVNKFEADYWKNAGPTIWNPNGVTIPNHSESLAIESNKYGGKFIAFLGKMDYQPNIDAINWFIQRVFPYLNKDISLVILGTSPKIDLLKMASKEARIIVTGFIENPYAIMKHALAIIAPMQTGSGIQNKILEGMSLSKIVVCTSLAARPIIGAQHNKHLIIEDEPSKMGDLINQISLHPAQYVIIGENARKLVSSNFSWQNHENILIKEIEDTINANTIS</sequence>
<evidence type="ECO:0000313" key="3">
    <source>
        <dbReference type="Proteomes" id="UP000278351"/>
    </source>
</evidence>
<dbReference type="Proteomes" id="UP000278351">
    <property type="component" value="Unassembled WGS sequence"/>
</dbReference>
<dbReference type="Pfam" id="PF13692">
    <property type="entry name" value="Glyco_trans_1_4"/>
    <property type="match status" value="1"/>
</dbReference>
<accession>A0A3N4Q6T4</accession>
<keyword evidence="3" id="KW-1185">Reference proteome</keyword>
<comment type="caution">
    <text evidence="2">The sequence shown here is derived from an EMBL/GenBank/DDBJ whole genome shotgun (WGS) entry which is preliminary data.</text>
</comment>
<dbReference type="Gene3D" id="3.40.50.2000">
    <property type="entry name" value="Glycogen Phosphorylase B"/>
    <property type="match status" value="1"/>
</dbReference>
<proteinExistence type="predicted"/>
<reference evidence="2 3" key="1">
    <citation type="submission" date="2018-11" db="EMBL/GenBank/DDBJ databases">
        <title>Chitinophaga lutea sp.nov., isolate from arsenic contaminated soil.</title>
        <authorList>
            <person name="Zong Y."/>
        </authorList>
    </citation>
    <scope>NUCLEOTIDE SEQUENCE [LARGE SCALE GENOMIC DNA]</scope>
    <source>
        <strain evidence="2 3">ZY74</strain>
    </source>
</reference>
<dbReference type="SUPFAM" id="SSF53756">
    <property type="entry name" value="UDP-Glycosyltransferase/glycogen phosphorylase"/>
    <property type="match status" value="1"/>
</dbReference>
<keyword evidence="1 2" id="KW-0808">Transferase</keyword>
<dbReference type="CDD" id="cd03801">
    <property type="entry name" value="GT4_PimA-like"/>
    <property type="match status" value="1"/>
</dbReference>
<dbReference type="PANTHER" id="PTHR46401">
    <property type="entry name" value="GLYCOSYLTRANSFERASE WBBK-RELATED"/>
    <property type="match status" value="1"/>
</dbReference>
<name>A0A3N4Q6T4_9BACT</name>
<evidence type="ECO:0000313" key="2">
    <source>
        <dbReference type="EMBL" id="RPE13241.1"/>
    </source>
</evidence>
<evidence type="ECO:0000256" key="1">
    <source>
        <dbReference type="ARBA" id="ARBA00022679"/>
    </source>
</evidence>
<dbReference type="AlphaFoldDB" id="A0A3N4Q6T4"/>
<protein>
    <submittedName>
        <fullName evidence="2">Glycosyltransferase</fullName>
    </submittedName>
</protein>